<dbReference type="OrthoDB" id="3237158at2759"/>
<name>A0A0D0B2U1_9AGAM</name>
<evidence type="ECO:0000313" key="1">
    <source>
        <dbReference type="EMBL" id="KIK40797.1"/>
    </source>
</evidence>
<organism evidence="1 2">
    <name type="scientific">Suillus luteus UH-Slu-Lm8-n1</name>
    <dbReference type="NCBI Taxonomy" id="930992"/>
    <lineage>
        <taxon>Eukaryota</taxon>
        <taxon>Fungi</taxon>
        <taxon>Dikarya</taxon>
        <taxon>Basidiomycota</taxon>
        <taxon>Agaricomycotina</taxon>
        <taxon>Agaricomycetes</taxon>
        <taxon>Agaricomycetidae</taxon>
        <taxon>Boletales</taxon>
        <taxon>Suillineae</taxon>
        <taxon>Suillaceae</taxon>
        <taxon>Suillus</taxon>
    </lineage>
</organism>
<dbReference type="Proteomes" id="UP000054485">
    <property type="component" value="Unassembled WGS sequence"/>
</dbReference>
<keyword evidence="2" id="KW-1185">Reference proteome</keyword>
<sequence length="54" mass="6608">WEQKRNMPKYVLYKAAIKKALNKVGKYYKKMDNKSVYVLALVLHPYYKHEYIKI</sequence>
<feature type="non-terminal residue" evidence="1">
    <location>
        <position position="1"/>
    </location>
</feature>
<dbReference type="EMBL" id="KN835290">
    <property type="protein sequence ID" value="KIK40797.1"/>
    <property type="molecule type" value="Genomic_DNA"/>
</dbReference>
<proteinExistence type="predicted"/>
<protein>
    <submittedName>
        <fullName evidence="1">Uncharacterized protein</fullName>
    </submittedName>
</protein>
<evidence type="ECO:0000313" key="2">
    <source>
        <dbReference type="Proteomes" id="UP000054485"/>
    </source>
</evidence>
<gene>
    <name evidence="1" type="ORF">CY34DRAFT_38252</name>
</gene>
<dbReference type="InParanoid" id="A0A0D0B2U1"/>
<accession>A0A0D0B2U1</accession>
<reference evidence="1 2" key="1">
    <citation type="submission" date="2014-04" db="EMBL/GenBank/DDBJ databases">
        <authorList>
            <consortium name="DOE Joint Genome Institute"/>
            <person name="Kuo A."/>
            <person name="Ruytinx J."/>
            <person name="Rineau F."/>
            <person name="Colpaert J."/>
            <person name="Kohler A."/>
            <person name="Nagy L.G."/>
            <person name="Floudas D."/>
            <person name="Copeland A."/>
            <person name="Barry K.W."/>
            <person name="Cichocki N."/>
            <person name="Veneault-Fourrey C."/>
            <person name="LaButti K."/>
            <person name="Lindquist E.A."/>
            <person name="Lipzen A."/>
            <person name="Lundell T."/>
            <person name="Morin E."/>
            <person name="Murat C."/>
            <person name="Sun H."/>
            <person name="Tunlid A."/>
            <person name="Henrissat B."/>
            <person name="Grigoriev I.V."/>
            <person name="Hibbett D.S."/>
            <person name="Martin F."/>
            <person name="Nordberg H.P."/>
            <person name="Cantor M.N."/>
            <person name="Hua S.X."/>
        </authorList>
    </citation>
    <scope>NUCLEOTIDE SEQUENCE [LARGE SCALE GENOMIC DNA]</scope>
    <source>
        <strain evidence="1 2">UH-Slu-Lm8-n1</strain>
    </source>
</reference>
<dbReference type="HOGENOM" id="CLU_3056276_0_0_1"/>
<reference evidence="2" key="2">
    <citation type="submission" date="2015-01" db="EMBL/GenBank/DDBJ databases">
        <title>Evolutionary Origins and Diversification of the Mycorrhizal Mutualists.</title>
        <authorList>
            <consortium name="DOE Joint Genome Institute"/>
            <consortium name="Mycorrhizal Genomics Consortium"/>
            <person name="Kohler A."/>
            <person name="Kuo A."/>
            <person name="Nagy L.G."/>
            <person name="Floudas D."/>
            <person name="Copeland A."/>
            <person name="Barry K.W."/>
            <person name="Cichocki N."/>
            <person name="Veneault-Fourrey C."/>
            <person name="LaButti K."/>
            <person name="Lindquist E.A."/>
            <person name="Lipzen A."/>
            <person name="Lundell T."/>
            <person name="Morin E."/>
            <person name="Murat C."/>
            <person name="Riley R."/>
            <person name="Ohm R."/>
            <person name="Sun H."/>
            <person name="Tunlid A."/>
            <person name="Henrissat B."/>
            <person name="Grigoriev I.V."/>
            <person name="Hibbett D.S."/>
            <person name="Martin F."/>
        </authorList>
    </citation>
    <scope>NUCLEOTIDE SEQUENCE [LARGE SCALE GENOMIC DNA]</scope>
    <source>
        <strain evidence="2">UH-Slu-Lm8-n1</strain>
    </source>
</reference>
<feature type="non-terminal residue" evidence="1">
    <location>
        <position position="54"/>
    </location>
</feature>
<dbReference type="AlphaFoldDB" id="A0A0D0B2U1"/>